<evidence type="ECO:0000313" key="2">
    <source>
        <dbReference type="Proteomes" id="UP000245468"/>
    </source>
</evidence>
<dbReference type="RefSeq" id="WP_109323851.1">
    <property type="nucleotide sequence ID" value="NZ_CP029346.1"/>
</dbReference>
<dbReference type="Gene3D" id="2.50.20.10">
    <property type="entry name" value="Lipoprotein localisation LolA/LolB/LppX"/>
    <property type="match status" value="1"/>
</dbReference>
<gene>
    <name evidence="1" type="ORF">HME7025_02131</name>
</gene>
<dbReference type="KEGG" id="psez:HME7025_02131"/>
<sequence length="228" mass="25454">MKILLTISLFICTLFQVIGQDAQKTIQALQQKWSLVKDYAVDLNIKSNIPLIKILPVNATLYFKQKDQFHLKSKGIAILPKKGFGDLALLLAHQDQFNAISTGKELIKNKETEIITLLPNGDSEDVILAKLWIDKSNNLVLKSQITSRSNGTVSTDYVYGSEAKWGLPEQLIFTVDVKKFKVPKGVVVDINKTQTVDTQKQVAKTGDITVKFSNYKINQGIASTIFKN</sequence>
<dbReference type="EMBL" id="CP029346">
    <property type="protein sequence ID" value="AWL09979.1"/>
    <property type="molecule type" value="Genomic_DNA"/>
</dbReference>
<accession>A0A2S2DXA8</accession>
<organism evidence="1 2">
    <name type="scientific">Aquirufa nivalisilvae</name>
    <dbReference type="NCBI Taxonomy" id="2516557"/>
    <lineage>
        <taxon>Bacteria</taxon>
        <taxon>Pseudomonadati</taxon>
        <taxon>Bacteroidota</taxon>
        <taxon>Cytophagia</taxon>
        <taxon>Cytophagales</taxon>
        <taxon>Flectobacillaceae</taxon>
        <taxon>Aquirufa</taxon>
    </lineage>
</organism>
<reference evidence="2" key="1">
    <citation type="submission" date="2018-05" db="EMBL/GenBank/DDBJ databases">
        <title>Pseudarcicella sp. HME7025 Genome sequencing and assembly.</title>
        <authorList>
            <person name="Kim H."/>
            <person name="Kang H."/>
            <person name="Joh K."/>
        </authorList>
    </citation>
    <scope>NUCLEOTIDE SEQUENCE [LARGE SCALE GENOMIC DNA]</scope>
    <source>
        <strain evidence="2">HME7025</strain>
    </source>
</reference>
<name>A0A2S2DXA8_9BACT</name>
<evidence type="ECO:0008006" key="3">
    <source>
        <dbReference type="Google" id="ProtNLM"/>
    </source>
</evidence>
<proteinExistence type="predicted"/>
<keyword evidence="2" id="KW-1185">Reference proteome</keyword>
<dbReference type="Proteomes" id="UP000245468">
    <property type="component" value="Chromosome"/>
</dbReference>
<dbReference type="AlphaFoldDB" id="A0A2S2DXA8"/>
<dbReference type="OrthoDB" id="650247at2"/>
<protein>
    <recommendedName>
        <fullName evidence="3">Outer membrane lipoprotein carrier protein LolA</fullName>
    </recommendedName>
</protein>
<evidence type="ECO:0000313" key="1">
    <source>
        <dbReference type="EMBL" id="AWL09979.1"/>
    </source>
</evidence>